<dbReference type="EC" id="3.4.21.89" evidence="3"/>
<dbReference type="GO" id="GO:0009003">
    <property type="term" value="F:signal peptidase activity"/>
    <property type="evidence" value="ECO:0007669"/>
    <property type="project" value="UniProtKB-EC"/>
</dbReference>
<comment type="caution">
    <text evidence="5">The sequence shown here is derived from an EMBL/GenBank/DDBJ whole genome shotgun (WGS) entry which is preliminary data.</text>
</comment>
<dbReference type="InterPro" id="IPR036286">
    <property type="entry name" value="LexA/Signal_pep-like_sf"/>
</dbReference>
<keyword evidence="3" id="KW-0645">Protease</keyword>
<protein>
    <recommendedName>
        <fullName evidence="3">Signal peptidase I</fullName>
        <ecNumber evidence="3">3.4.21.89</ecNumber>
    </recommendedName>
</protein>
<dbReference type="PANTHER" id="PTHR43390">
    <property type="entry name" value="SIGNAL PEPTIDASE I"/>
    <property type="match status" value="1"/>
</dbReference>
<comment type="similarity">
    <text evidence="2 3">Belongs to the peptidase S26 family.</text>
</comment>
<feature type="domain" description="Peptidase S26" evidence="4">
    <location>
        <begin position="60"/>
        <end position="207"/>
    </location>
</feature>
<keyword evidence="6" id="KW-1185">Reference proteome</keyword>
<comment type="subcellular location">
    <subcellularLocation>
        <location evidence="1">Cell membrane</location>
        <topology evidence="1">Single-pass type II membrane protein</topology>
    </subcellularLocation>
    <subcellularLocation>
        <location evidence="3">Membrane</location>
        <topology evidence="3">Single-pass type II membrane protein</topology>
    </subcellularLocation>
</comment>
<dbReference type="PRINTS" id="PR00727">
    <property type="entry name" value="LEADERPTASE"/>
</dbReference>
<name>A0ABW2F292_9BACL</name>
<dbReference type="Gene3D" id="2.10.109.10">
    <property type="entry name" value="Umud Fragment, subunit A"/>
    <property type="match status" value="1"/>
</dbReference>
<proteinExistence type="inferred from homology"/>
<sequence>MWRIIIIFIVAFSIIGCQNEVIQDPNTESKLQYIEPTDSNVIVRILNDAMLGLEIYSDKDLVVDTEYYRNGNIQRGDVVYFSYPEDILLQYPALEQRQILRVIGLRGEKISMKQGQIFINGNKLDTFYGKDMNNDGKDLRKRLKNPELSDNEKENLQNLIQIVESENINEQFISEGKVFLVGDNRMQAVDSIIIGPIAEENIIGKVVGYKN</sequence>
<evidence type="ECO:0000313" key="5">
    <source>
        <dbReference type="EMBL" id="MFC7147318.1"/>
    </source>
</evidence>
<evidence type="ECO:0000313" key="6">
    <source>
        <dbReference type="Proteomes" id="UP001596378"/>
    </source>
</evidence>
<evidence type="ECO:0000256" key="3">
    <source>
        <dbReference type="RuleBase" id="RU362042"/>
    </source>
</evidence>
<dbReference type="PROSITE" id="PS51257">
    <property type="entry name" value="PROKAR_LIPOPROTEIN"/>
    <property type="match status" value="1"/>
</dbReference>
<dbReference type="RefSeq" id="WP_378050594.1">
    <property type="nucleotide sequence ID" value="NZ_JBHMDN010000028.1"/>
</dbReference>
<dbReference type="NCBIfam" id="TIGR02227">
    <property type="entry name" value="sigpep_I_bact"/>
    <property type="match status" value="1"/>
</dbReference>
<dbReference type="InterPro" id="IPR000223">
    <property type="entry name" value="Pept_S26A_signal_pept_1"/>
</dbReference>
<dbReference type="CDD" id="cd06530">
    <property type="entry name" value="S26_SPase_I"/>
    <property type="match status" value="1"/>
</dbReference>
<dbReference type="Pfam" id="PF10502">
    <property type="entry name" value="Peptidase_S26"/>
    <property type="match status" value="1"/>
</dbReference>
<evidence type="ECO:0000259" key="4">
    <source>
        <dbReference type="Pfam" id="PF10502"/>
    </source>
</evidence>
<comment type="catalytic activity">
    <reaction evidence="3">
        <text>Cleavage of hydrophobic, N-terminal signal or leader sequences from secreted and periplasmic proteins.</text>
        <dbReference type="EC" id="3.4.21.89"/>
    </reaction>
</comment>
<dbReference type="EMBL" id="JBHTAI010000001">
    <property type="protein sequence ID" value="MFC7147318.1"/>
    <property type="molecule type" value="Genomic_DNA"/>
</dbReference>
<keyword evidence="3 5" id="KW-0378">Hydrolase</keyword>
<evidence type="ECO:0000256" key="2">
    <source>
        <dbReference type="ARBA" id="ARBA00009370"/>
    </source>
</evidence>
<evidence type="ECO:0000256" key="1">
    <source>
        <dbReference type="ARBA" id="ARBA00004401"/>
    </source>
</evidence>
<dbReference type="PANTHER" id="PTHR43390:SF1">
    <property type="entry name" value="CHLOROPLAST PROCESSING PEPTIDASE"/>
    <property type="match status" value="1"/>
</dbReference>
<accession>A0ABW2F292</accession>
<dbReference type="InterPro" id="IPR019533">
    <property type="entry name" value="Peptidase_S26"/>
</dbReference>
<dbReference type="Proteomes" id="UP001596378">
    <property type="component" value="Unassembled WGS sequence"/>
</dbReference>
<gene>
    <name evidence="5" type="primary">lepB</name>
    <name evidence="5" type="ORF">ACFQMJ_02125</name>
</gene>
<dbReference type="SUPFAM" id="SSF51306">
    <property type="entry name" value="LexA/Signal peptidase"/>
    <property type="match status" value="1"/>
</dbReference>
<organism evidence="5 6">
    <name type="scientific">Cohnella cellulosilytica</name>
    <dbReference type="NCBI Taxonomy" id="986710"/>
    <lineage>
        <taxon>Bacteria</taxon>
        <taxon>Bacillati</taxon>
        <taxon>Bacillota</taxon>
        <taxon>Bacilli</taxon>
        <taxon>Bacillales</taxon>
        <taxon>Paenibacillaceae</taxon>
        <taxon>Cohnella</taxon>
    </lineage>
</organism>
<reference evidence="6" key="1">
    <citation type="journal article" date="2019" name="Int. J. Syst. Evol. Microbiol.">
        <title>The Global Catalogue of Microorganisms (GCM) 10K type strain sequencing project: providing services to taxonomists for standard genome sequencing and annotation.</title>
        <authorList>
            <consortium name="The Broad Institute Genomics Platform"/>
            <consortium name="The Broad Institute Genome Sequencing Center for Infectious Disease"/>
            <person name="Wu L."/>
            <person name="Ma J."/>
        </authorList>
    </citation>
    <scope>NUCLEOTIDE SEQUENCE [LARGE SCALE GENOMIC DNA]</scope>
    <source>
        <strain evidence="6">KCTC 12907</strain>
    </source>
</reference>